<dbReference type="GO" id="GO:0016491">
    <property type="term" value="F:oxidoreductase activity"/>
    <property type="evidence" value="ECO:0007669"/>
    <property type="project" value="UniProtKB-KW"/>
</dbReference>
<comment type="similarity">
    <text evidence="1">Belongs to the short-chain dehydrogenases/reductases (SDR) family.</text>
</comment>
<dbReference type="EMBL" id="JBHSFW010000001">
    <property type="protein sequence ID" value="MFC4617473.1"/>
    <property type="molecule type" value="Genomic_DNA"/>
</dbReference>
<keyword evidence="4" id="KW-1185">Reference proteome</keyword>
<dbReference type="SUPFAM" id="SSF51735">
    <property type="entry name" value="NAD(P)-binding Rossmann-fold domains"/>
    <property type="match status" value="1"/>
</dbReference>
<proteinExistence type="inferred from homology"/>
<protein>
    <submittedName>
        <fullName evidence="3">SDR family NAD(P)-dependent oxidoreductase</fullName>
        <ecNumber evidence="3">1.1.1.-</ecNumber>
    </submittedName>
</protein>
<comment type="caution">
    <text evidence="3">The sequence shown here is derived from an EMBL/GenBank/DDBJ whole genome shotgun (WGS) entry which is preliminary data.</text>
</comment>
<dbReference type="Proteomes" id="UP001596022">
    <property type="component" value="Unassembled WGS sequence"/>
</dbReference>
<dbReference type="InterPro" id="IPR002347">
    <property type="entry name" value="SDR_fam"/>
</dbReference>
<dbReference type="EC" id="1.1.1.-" evidence="3"/>
<gene>
    <name evidence="3" type="ORF">ACFO4N_01870</name>
</gene>
<organism evidence="3 4">
    <name type="scientific">Camelliibacillus cellulosilyticus</name>
    <dbReference type="NCBI Taxonomy" id="2174486"/>
    <lineage>
        <taxon>Bacteria</taxon>
        <taxon>Bacillati</taxon>
        <taxon>Bacillota</taxon>
        <taxon>Bacilli</taxon>
        <taxon>Bacillales</taxon>
        <taxon>Sporolactobacillaceae</taxon>
        <taxon>Camelliibacillus</taxon>
    </lineage>
</organism>
<accession>A0ABV9GHX3</accession>
<name>A0ABV9GHX3_9BACL</name>
<evidence type="ECO:0000256" key="1">
    <source>
        <dbReference type="ARBA" id="ARBA00006484"/>
    </source>
</evidence>
<dbReference type="PANTHER" id="PTHR24321:SF8">
    <property type="entry name" value="ESTRADIOL 17-BETA-DEHYDROGENASE 8-RELATED"/>
    <property type="match status" value="1"/>
</dbReference>
<dbReference type="PRINTS" id="PR00081">
    <property type="entry name" value="GDHRDH"/>
</dbReference>
<evidence type="ECO:0000313" key="4">
    <source>
        <dbReference type="Proteomes" id="UP001596022"/>
    </source>
</evidence>
<dbReference type="InterPro" id="IPR036291">
    <property type="entry name" value="NAD(P)-bd_dom_sf"/>
</dbReference>
<keyword evidence="2 3" id="KW-0560">Oxidoreductase</keyword>
<reference evidence="4" key="1">
    <citation type="journal article" date="2019" name="Int. J. Syst. Evol. Microbiol.">
        <title>The Global Catalogue of Microorganisms (GCM) 10K type strain sequencing project: providing services to taxonomists for standard genome sequencing and annotation.</title>
        <authorList>
            <consortium name="The Broad Institute Genomics Platform"/>
            <consortium name="The Broad Institute Genome Sequencing Center for Infectious Disease"/>
            <person name="Wu L."/>
            <person name="Ma J."/>
        </authorList>
    </citation>
    <scope>NUCLEOTIDE SEQUENCE [LARGE SCALE GENOMIC DNA]</scope>
    <source>
        <strain evidence="4">CGMCC 1.16306</strain>
    </source>
</reference>
<evidence type="ECO:0000313" key="3">
    <source>
        <dbReference type="EMBL" id="MFC4617473.1"/>
    </source>
</evidence>
<dbReference type="Pfam" id="PF13561">
    <property type="entry name" value="adh_short_C2"/>
    <property type="match status" value="1"/>
</dbReference>
<dbReference type="PANTHER" id="PTHR24321">
    <property type="entry name" value="DEHYDROGENASES, SHORT CHAIN"/>
    <property type="match status" value="1"/>
</dbReference>
<dbReference type="PRINTS" id="PR00080">
    <property type="entry name" value="SDRFAMILY"/>
</dbReference>
<evidence type="ECO:0000256" key="2">
    <source>
        <dbReference type="ARBA" id="ARBA00023002"/>
    </source>
</evidence>
<dbReference type="NCBIfam" id="NF005559">
    <property type="entry name" value="PRK07231.1"/>
    <property type="match status" value="1"/>
</dbReference>
<dbReference type="Gene3D" id="3.40.50.720">
    <property type="entry name" value="NAD(P)-binding Rossmann-like Domain"/>
    <property type="match status" value="1"/>
</dbReference>
<sequence length="249" mass="26535">MERLDRLKDKVVIITGAAGGQGSVEARLFAKEGAKVVLTDIAEEGLQQTLDSVEEIGGEALAIIHDVSSGQNWRRVVRQSVDRFGAIHGLVNNAGIITREGVDGTTLETWEKIQSVNSRGIFLGIKHTAPEMRKGGGGSIVNVSSIWGIVGSGGSAAYHASKGAVRLLSKTAAIEYAEDRIRVNTIHPGVIETPMLATNRNVDKLRAATPWPRLGKSEDIAYGALYLVSDEASFVTGTELIIDGGYTAR</sequence>
<dbReference type="RefSeq" id="WP_376844515.1">
    <property type="nucleotide sequence ID" value="NZ_JBHSFW010000001.1"/>
</dbReference>